<evidence type="ECO:0000313" key="4">
    <source>
        <dbReference type="RefSeq" id="XP_058981090.1"/>
    </source>
</evidence>
<keyword evidence="2" id="KW-1133">Transmembrane helix</keyword>
<dbReference type="RefSeq" id="XP_058981090.1">
    <property type="nucleotide sequence ID" value="XM_059125107.1"/>
</dbReference>
<feature type="transmembrane region" description="Helical" evidence="2">
    <location>
        <begin position="22"/>
        <end position="41"/>
    </location>
</feature>
<keyword evidence="2" id="KW-0812">Transmembrane</keyword>
<protein>
    <submittedName>
        <fullName evidence="4">Large ribosomal subunit protein P1-like</fullName>
    </submittedName>
</protein>
<keyword evidence="2" id="KW-0472">Membrane</keyword>
<evidence type="ECO:0000256" key="1">
    <source>
        <dbReference type="SAM" id="MobiDB-lite"/>
    </source>
</evidence>
<keyword evidence="3" id="KW-1185">Reference proteome</keyword>
<evidence type="ECO:0000256" key="2">
    <source>
        <dbReference type="SAM" id="Phobius"/>
    </source>
</evidence>
<feature type="compositionally biased region" description="Basic and acidic residues" evidence="1">
    <location>
        <begin position="84"/>
        <end position="100"/>
    </location>
</feature>
<proteinExistence type="predicted"/>
<accession>A0ABM3V5M7</accession>
<evidence type="ECO:0000313" key="3">
    <source>
        <dbReference type="Proteomes" id="UP001652621"/>
    </source>
</evidence>
<reference evidence="4" key="1">
    <citation type="submission" date="2025-08" db="UniProtKB">
        <authorList>
            <consortium name="RefSeq"/>
        </authorList>
    </citation>
    <scope>IDENTIFICATION</scope>
    <source>
        <strain evidence="4">Aabys</strain>
        <tissue evidence="4">Whole body</tissue>
    </source>
</reference>
<sequence>MVAKSKDNVEYDDEEVDNILDAVYSAIMVDAIVVVLVVVCYDADDNNLEFFTKALKGINVKVLIPAIGSGAGVAPAAAASPAAEAKKKEDKKEEEPKESDGNSGFTVFE</sequence>
<gene>
    <name evidence="4" type="primary">LOC131803665</name>
</gene>
<organism evidence="3 4">
    <name type="scientific">Musca domestica</name>
    <name type="common">House fly</name>
    <dbReference type="NCBI Taxonomy" id="7370"/>
    <lineage>
        <taxon>Eukaryota</taxon>
        <taxon>Metazoa</taxon>
        <taxon>Ecdysozoa</taxon>
        <taxon>Arthropoda</taxon>
        <taxon>Hexapoda</taxon>
        <taxon>Insecta</taxon>
        <taxon>Pterygota</taxon>
        <taxon>Neoptera</taxon>
        <taxon>Endopterygota</taxon>
        <taxon>Diptera</taxon>
        <taxon>Brachycera</taxon>
        <taxon>Muscomorpha</taxon>
        <taxon>Muscoidea</taxon>
        <taxon>Muscidae</taxon>
        <taxon>Musca</taxon>
    </lineage>
</organism>
<dbReference type="Proteomes" id="UP001652621">
    <property type="component" value="Unplaced"/>
</dbReference>
<dbReference type="GeneID" id="131803665"/>
<name>A0ABM3V5M7_MUSDO</name>
<dbReference type="Pfam" id="PF00428">
    <property type="entry name" value="Ribosomal_60s"/>
    <property type="match status" value="1"/>
</dbReference>
<feature type="region of interest" description="Disordered" evidence="1">
    <location>
        <begin position="79"/>
        <end position="109"/>
    </location>
</feature>